<sequence length="117" mass="12433">MTPYHVRRAFETVATESAGTTGTAKSDAAESVRESVREASGETFESVTTEATEVFEFPAGPFDPYRITVQGTVTVAVESDDETSATETGDQLIEDLLTAAGLDGWEYLDEATVAGTD</sequence>
<dbReference type="EMBL" id="FNBK01000007">
    <property type="protein sequence ID" value="SDF53275.1"/>
    <property type="molecule type" value="Genomic_DNA"/>
</dbReference>
<gene>
    <name evidence="2" type="ORF">SAMN05216218_10733</name>
</gene>
<protein>
    <submittedName>
        <fullName evidence="2">Uncharacterized protein</fullName>
    </submittedName>
</protein>
<evidence type="ECO:0000256" key="1">
    <source>
        <dbReference type="SAM" id="MobiDB-lite"/>
    </source>
</evidence>
<feature type="compositionally biased region" description="Polar residues" evidence="1">
    <location>
        <begin position="14"/>
        <end position="24"/>
    </location>
</feature>
<dbReference type="STRING" id="660518.SAMN05216218_10733"/>
<feature type="region of interest" description="Disordered" evidence="1">
    <location>
        <begin position="1"/>
        <end position="47"/>
    </location>
</feature>
<dbReference type="RefSeq" id="WP_092691504.1">
    <property type="nucleotide sequence ID" value="NZ_FNBK01000007.1"/>
</dbReference>
<organism evidence="2 3">
    <name type="scientific">Halorientalis regularis</name>
    <dbReference type="NCBI Taxonomy" id="660518"/>
    <lineage>
        <taxon>Archaea</taxon>
        <taxon>Methanobacteriati</taxon>
        <taxon>Methanobacteriota</taxon>
        <taxon>Stenosarchaea group</taxon>
        <taxon>Halobacteria</taxon>
        <taxon>Halobacteriales</taxon>
        <taxon>Haloarculaceae</taxon>
        <taxon>Halorientalis</taxon>
    </lineage>
</organism>
<evidence type="ECO:0000313" key="3">
    <source>
        <dbReference type="Proteomes" id="UP000199076"/>
    </source>
</evidence>
<keyword evidence="3" id="KW-1185">Reference proteome</keyword>
<accession>A0A1G7LUW0</accession>
<evidence type="ECO:0000313" key="2">
    <source>
        <dbReference type="EMBL" id="SDF53275.1"/>
    </source>
</evidence>
<proteinExistence type="predicted"/>
<dbReference type="Proteomes" id="UP000199076">
    <property type="component" value="Unassembled WGS sequence"/>
</dbReference>
<reference evidence="3" key="1">
    <citation type="submission" date="2016-10" db="EMBL/GenBank/DDBJ databases">
        <authorList>
            <person name="Varghese N."/>
            <person name="Submissions S."/>
        </authorList>
    </citation>
    <scope>NUCLEOTIDE SEQUENCE [LARGE SCALE GENOMIC DNA]</scope>
    <source>
        <strain evidence="3">IBRC-M 10760</strain>
    </source>
</reference>
<dbReference type="OrthoDB" id="205223at2157"/>
<feature type="compositionally biased region" description="Basic and acidic residues" evidence="1">
    <location>
        <begin position="27"/>
        <end position="40"/>
    </location>
</feature>
<dbReference type="AlphaFoldDB" id="A0A1G7LUW0"/>
<name>A0A1G7LUW0_9EURY</name>